<evidence type="ECO:0000256" key="2">
    <source>
        <dbReference type="ARBA" id="ARBA00022475"/>
    </source>
</evidence>
<dbReference type="AlphaFoldDB" id="A0A975AY42"/>
<feature type="transmembrane region" description="Helical" evidence="6">
    <location>
        <begin position="124"/>
        <end position="142"/>
    </location>
</feature>
<sequence>MNEHEELPTEHEDPLIAFLHKSIRIAVKILAILMVFVIFWGVGDVFYVLYNNLMAPPFMLLSITDIFKTFAAFLAVLIAIEIYQNIVLYLRTDIIPIKLVVATALMAIARKVIIIDFATITPAYIYSTAAVVLALGITYYLVGKHHKERLIEERGKPKDDKS</sequence>
<evidence type="ECO:0000256" key="4">
    <source>
        <dbReference type="ARBA" id="ARBA00022989"/>
    </source>
</evidence>
<keyword evidence="5 6" id="KW-0472">Membrane</keyword>
<dbReference type="RefSeq" id="WP_207561957.1">
    <property type="nucleotide sequence ID" value="NZ_CP046072.1"/>
</dbReference>
<dbReference type="Pfam" id="PF06146">
    <property type="entry name" value="PsiE"/>
    <property type="match status" value="1"/>
</dbReference>
<dbReference type="KEGG" id="saqt:GJV85_00600"/>
<reference evidence="7" key="2">
    <citation type="submission" date="2021-04" db="EMBL/GenBank/DDBJ databases">
        <title>Isolation and characterization of a novel species of the genus Sulfurimonas.</title>
        <authorList>
            <person name="Fukui M."/>
        </authorList>
    </citation>
    <scope>NUCLEOTIDE SEQUENCE</scope>
    <source>
        <strain evidence="7">H1576</strain>
    </source>
</reference>
<dbReference type="GO" id="GO:0005886">
    <property type="term" value="C:plasma membrane"/>
    <property type="evidence" value="ECO:0007669"/>
    <property type="project" value="UniProtKB-SubCell"/>
</dbReference>
<proteinExistence type="predicted"/>
<evidence type="ECO:0000256" key="6">
    <source>
        <dbReference type="SAM" id="Phobius"/>
    </source>
</evidence>
<evidence type="ECO:0008006" key="9">
    <source>
        <dbReference type="Google" id="ProtNLM"/>
    </source>
</evidence>
<evidence type="ECO:0000256" key="5">
    <source>
        <dbReference type="ARBA" id="ARBA00023136"/>
    </source>
</evidence>
<keyword evidence="3 6" id="KW-0812">Transmembrane</keyword>
<dbReference type="InterPro" id="IPR020948">
    <property type="entry name" value="P_starv_induced_PsiE-like"/>
</dbReference>
<keyword evidence="2" id="KW-1003">Cell membrane</keyword>
<feature type="transmembrane region" description="Helical" evidence="6">
    <location>
        <begin position="29"/>
        <end position="50"/>
    </location>
</feature>
<comment type="subcellular location">
    <subcellularLocation>
        <location evidence="1">Cell membrane</location>
        <topology evidence="1">Multi-pass membrane protein</topology>
    </subcellularLocation>
</comment>
<evidence type="ECO:0000313" key="8">
    <source>
        <dbReference type="Proteomes" id="UP000671852"/>
    </source>
</evidence>
<feature type="transmembrane region" description="Helical" evidence="6">
    <location>
        <begin position="97"/>
        <end position="118"/>
    </location>
</feature>
<reference evidence="7" key="1">
    <citation type="submission" date="2019-11" db="EMBL/GenBank/DDBJ databases">
        <authorList>
            <person name="Kojima H."/>
        </authorList>
    </citation>
    <scope>NUCLEOTIDE SEQUENCE</scope>
    <source>
        <strain evidence="7">H1576</strain>
    </source>
</reference>
<keyword evidence="4 6" id="KW-1133">Transmembrane helix</keyword>
<evidence type="ECO:0000256" key="3">
    <source>
        <dbReference type="ARBA" id="ARBA00022692"/>
    </source>
</evidence>
<dbReference type="Proteomes" id="UP000671852">
    <property type="component" value="Chromosome"/>
</dbReference>
<name>A0A975AY42_9BACT</name>
<dbReference type="EMBL" id="CP046072">
    <property type="protein sequence ID" value="QSZ40679.1"/>
    <property type="molecule type" value="Genomic_DNA"/>
</dbReference>
<keyword evidence="8" id="KW-1185">Reference proteome</keyword>
<protein>
    <recommendedName>
        <fullName evidence="9">Phosphate-starvation-inducible PsiE family protein</fullName>
    </recommendedName>
</protein>
<evidence type="ECO:0000256" key="1">
    <source>
        <dbReference type="ARBA" id="ARBA00004651"/>
    </source>
</evidence>
<gene>
    <name evidence="7" type="ORF">GJV85_00600</name>
</gene>
<evidence type="ECO:0000313" key="7">
    <source>
        <dbReference type="EMBL" id="QSZ40679.1"/>
    </source>
</evidence>
<organism evidence="7 8">
    <name type="scientific">Sulfurimonas aquatica</name>
    <dbReference type="NCBI Taxonomy" id="2672570"/>
    <lineage>
        <taxon>Bacteria</taxon>
        <taxon>Pseudomonadati</taxon>
        <taxon>Campylobacterota</taxon>
        <taxon>Epsilonproteobacteria</taxon>
        <taxon>Campylobacterales</taxon>
        <taxon>Sulfurimonadaceae</taxon>
        <taxon>Sulfurimonas</taxon>
    </lineage>
</organism>
<accession>A0A975AY42</accession>